<protein>
    <submittedName>
        <fullName evidence="3">Uncharacterized protein</fullName>
    </submittedName>
</protein>
<comment type="caution">
    <text evidence="3">The sequence shown here is derived from an EMBL/GenBank/DDBJ whole genome shotgun (WGS) entry which is preliminary data.</text>
</comment>
<dbReference type="EMBL" id="JAIWYP010000002">
    <property type="protein sequence ID" value="KAH3875804.1"/>
    <property type="molecule type" value="Genomic_DNA"/>
</dbReference>
<proteinExistence type="predicted"/>
<accession>A0A9D4RP94</accession>
<keyword evidence="4" id="KW-1185">Reference proteome</keyword>
<dbReference type="AlphaFoldDB" id="A0A9D4RP94"/>
<keyword evidence="2" id="KW-0732">Signal</keyword>
<reference evidence="3" key="2">
    <citation type="submission" date="2020-11" db="EMBL/GenBank/DDBJ databases">
        <authorList>
            <person name="McCartney M.A."/>
            <person name="Auch B."/>
            <person name="Kono T."/>
            <person name="Mallez S."/>
            <person name="Becker A."/>
            <person name="Gohl D.M."/>
            <person name="Silverstein K.A.T."/>
            <person name="Koren S."/>
            <person name="Bechman K.B."/>
            <person name="Herman A."/>
            <person name="Abrahante J.E."/>
            <person name="Garbe J."/>
        </authorList>
    </citation>
    <scope>NUCLEOTIDE SEQUENCE</scope>
    <source>
        <strain evidence="3">Duluth1</strain>
        <tissue evidence="3">Whole animal</tissue>
    </source>
</reference>
<evidence type="ECO:0000256" key="2">
    <source>
        <dbReference type="SAM" id="SignalP"/>
    </source>
</evidence>
<name>A0A9D4RP94_DREPO</name>
<feature type="chain" id="PRO_5038515262" evidence="2">
    <location>
        <begin position="25"/>
        <end position="82"/>
    </location>
</feature>
<reference evidence="3" key="1">
    <citation type="journal article" date="2019" name="bioRxiv">
        <title>The Genome of the Zebra Mussel, Dreissena polymorpha: A Resource for Invasive Species Research.</title>
        <authorList>
            <person name="McCartney M.A."/>
            <person name="Auch B."/>
            <person name="Kono T."/>
            <person name="Mallez S."/>
            <person name="Zhang Y."/>
            <person name="Obille A."/>
            <person name="Becker A."/>
            <person name="Abrahante J.E."/>
            <person name="Garbe J."/>
            <person name="Badalamenti J.P."/>
            <person name="Herman A."/>
            <person name="Mangelson H."/>
            <person name="Liachko I."/>
            <person name="Sullivan S."/>
            <person name="Sone E.D."/>
            <person name="Koren S."/>
            <person name="Silverstein K.A.T."/>
            <person name="Beckman K.B."/>
            <person name="Gohl D.M."/>
        </authorList>
    </citation>
    <scope>NUCLEOTIDE SEQUENCE</scope>
    <source>
        <strain evidence="3">Duluth1</strain>
        <tissue evidence="3">Whole animal</tissue>
    </source>
</reference>
<gene>
    <name evidence="3" type="ORF">DPMN_039081</name>
</gene>
<evidence type="ECO:0000313" key="3">
    <source>
        <dbReference type="EMBL" id="KAH3875804.1"/>
    </source>
</evidence>
<organism evidence="3 4">
    <name type="scientific">Dreissena polymorpha</name>
    <name type="common">Zebra mussel</name>
    <name type="synonym">Mytilus polymorpha</name>
    <dbReference type="NCBI Taxonomy" id="45954"/>
    <lineage>
        <taxon>Eukaryota</taxon>
        <taxon>Metazoa</taxon>
        <taxon>Spiralia</taxon>
        <taxon>Lophotrochozoa</taxon>
        <taxon>Mollusca</taxon>
        <taxon>Bivalvia</taxon>
        <taxon>Autobranchia</taxon>
        <taxon>Heteroconchia</taxon>
        <taxon>Euheterodonta</taxon>
        <taxon>Imparidentia</taxon>
        <taxon>Neoheterodontei</taxon>
        <taxon>Myida</taxon>
        <taxon>Dreissenoidea</taxon>
        <taxon>Dreissenidae</taxon>
        <taxon>Dreissena</taxon>
    </lineage>
</organism>
<evidence type="ECO:0000256" key="1">
    <source>
        <dbReference type="SAM" id="MobiDB-lite"/>
    </source>
</evidence>
<feature type="signal peptide" evidence="2">
    <location>
        <begin position="1"/>
        <end position="24"/>
    </location>
</feature>
<evidence type="ECO:0000313" key="4">
    <source>
        <dbReference type="Proteomes" id="UP000828390"/>
    </source>
</evidence>
<feature type="region of interest" description="Disordered" evidence="1">
    <location>
        <begin position="27"/>
        <end position="47"/>
    </location>
</feature>
<sequence length="82" mass="9329">MKPGKVTKIILACVVLHNLAKAWGEREAFPEEEDPQPPPLVQLEGNSDGQAIRDAITANYFRFENNSFNAKNTLNKYYDYVQ</sequence>
<dbReference type="Proteomes" id="UP000828390">
    <property type="component" value="Unassembled WGS sequence"/>
</dbReference>